<dbReference type="CDD" id="cd05260">
    <property type="entry name" value="GDP_MD_SDR_e"/>
    <property type="match status" value="1"/>
</dbReference>
<evidence type="ECO:0000313" key="6">
    <source>
        <dbReference type="EMBL" id="OJJ31337.1"/>
    </source>
</evidence>
<dbReference type="RefSeq" id="XP_040685014.1">
    <property type="nucleotide sequence ID" value="XM_040836489.1"/>
</dbReference>
<dbReference type="Gene3D" id="3.90.25.10">
    <property type="entry name" value="UDP-galactose 4-epimerase, domain 1"/>
    <property type="match status" value="1"/>
</dbReference>
<dbReference type="PANTHER" id="PTHR43715:SF1">
    <property type="entry name" value="GDP-MANNOSE 4,6 DEHYDRATASE"/>
    <property type="match status" value="1"/>
</dbReference>
<evidence type="ECO:0000256" key="1">
    <source>
        <dbReference type="ARBA" id="ARBA00001937"/>
    </source>
</evidence>
<proteinExistence type="inferred from homology"/>
<dbReference type="STRING" id="1073089.A0A1L9R905"/>
<dbReference type="GO" id="GO:0042351">
    <property type="term" value="P:'de novo' GDP-L-fucose biosynthetic process"/>
    <property type="evidence" value="ECO:0007669"/>
    <property type="project" value="TreeGrafter"/>
</dbReference>
<gene>
    <name evidence="6" type="ORF">ASPWEDRAFT_45279</name>
</gene>
<comment type="cofactor">
    <cofactor evidence="1">
        <name>NADP(+)</name>
        <dbReference type="ChEBI" id="CHEBI:58349"/>
    </cofactor>
</comment>
<dbReference type="Gene3D" id="3.40.50.720">
    <property type="entry name" value="NAD(P)-binding Rossmann-like Domain"/>
    <property type="match status" value="1"/>
</dbReference>
<dbReference type="NCBIfam" id="TIGR01472">
    <property type="entry name" value="gmd"/>
    <property type="match status" value="1"/>
</dbReference>
<comment type="similarity">
    <text evidence="2">Belongs to the NAD(P)-dependent epimerase/dehydratase family. GDP-mannose 4,6-dehydratase subfamily.</text>
</comment>
<evidence type="ECO:0000256" key="3">
    <source>
        <dbReference type="ARBA" id="ARBA00011989"/>
    </source>
</evidence>
<dbReference type="Pfam" id="PF16363">
    <property type="entry name" value="GDP_Man_Dehyd"/>
    <property type="match status" value="1"/>
</dbReference>
<dbReference type="EC" id="4.2.1.47" evidence="3"/>
<organism evidence="6 7">
    <name type="scientific">Aspergillus wentii DTO 134E9</name>
    <dbReference type="NCBI Taxonomy" id="1073089"/>
    <lineage>
        <taxon>Eukaryota</taxon>
        <taxon>Fungi</taxon>
        <taxon>Dikarya</taxon>
        <taxon>Ascomycota</taxon>
        <taxon>Pezizomycotina</taxon>
        <taxon>Eurotiomycetes</taxon>
        <taxon>Eurotiomycetidae</taxon>
        <taxon>Eurotiales</taxon>
        <taxon>Aspergillaceae</taxon>
        <taxon>Aspergillus</taxon>
        <taxon>Aspergillus subgen. Cremei</taxon>
    </lineage>
</organism>
<dbReference type="InterPro" id="IPR036291">
    <property type="entry name" value="NAD(P)-bd_dom_sf"/>
</dbReference>
<evidence type="ECO:0000256" key="4">
    <source>
        <dbReference type="ARBA" id="ARBA00023239"/>
    </source>
</evidence>
<reference evidence="7" key="1">
    <citation type="journal article" date="2017" name="Genome Biol.">
        <title>Comparative genomics reveals high biological diversity and specific adaptations in the industrially and medically important fungal genus Aspergillus.</title>
        <authorList>
            <person name="de Vries R.P."/>
            <person name="Riley R."/>
            <person name="Wiebenga A."/>
            <person name="Aguilar-Osorio G."/>
            <person name="Amillis S."/>
            <person name="Uchima C.A."/>
            <person name="Anderluh G."/>
            <person name="Asadollahi M."/>
            <person name="Askin M."/>
            <person name="Barry K."/>
            <person name="Battaglia E."/>
            <person name="Bayram O."/>
            <person name="Benocci T."/>
            <person name="Braus-Stromeyer S.A."/>
            <person name="Caldana C."/>
            <person name="Canovas D."/>
            <person name="Cerqueira G.C."/>
            <person name="Chen F."/>
            <person name="Chen W."/>
            <person name="Choi C."/>
            <person name="Clum A."/>
            <person name="Dos Santos R.A."/>
            <person name="Damasio A.R."/>
            <person name="Diallinas G."/>
            <person name="Emri T."/>
            <person name="Fekete E."/>
            <person name="Flipphi M."/>
            <person name="Freyberg S."/>
            <person name="Gallo A."/>
            <person name="Gournas C."/>
            <person name="Habgood R."/>
            <person name="Hainaut M."/>
            <person name="Harispe M.L."/>
            <person name="Henrissat B."/>
            <person name="Hilden K.S."/>
            <person name="Hope R."/>
            <person name="Hossain A."/>
            <person name="Karabika E."/>
            <person name="Karaffa L."/>
            <person name="Karanyi Z."/>
            <person name="Krasevec N."/>
            <person name="Kuo A."/>
            <person name="Kusch H."/>
            <person name="LaButti K."/>
            <person name="Lagendijk E.L."/>
            <person name="Lapidus A."/>
            <person name="Levasseur A."/>
            <person name="Lindquist E."/>
            <person name="Lipzen A."/>
            <person name="Logrieco A.F."/>
            <person name="MacCabe A."/>
            <person name="Maekelae M.R."/>
            <person name="Malavazi I."/>
            <person name="Melin P."/>
            <person name="Meyer V."/>
            <person name="Mielnichuk N."/>
            <person name="Miskei M."/>
            <person name="Molnar A.P."/>
            <person name="Mule G."/>
            <person name="Ngan C.Y."/>
            <person name="Orejas M."/>
            <person name="Orosz E."/>
            <person name="Ouedraogo J.P."/>
            <person name="Overkamp K.M."/>
            <person name="Park H.-S."/>
            <person name="Perrone G."/>
            <person name="Piumi F."/>
            <person name="Punt P.J."/>
            <person name="Ram A.F."/>
            <person name="Ramon A."/>
            <person name="Rauscher S."/>
            <person name="Record E."/>
            <person name="Riano-Pachon D.M."/>
            <person name="Robert V."/>
            <person name="Roehrig J."/>
            <person name="Ruller R."/>
            <person name="Salamov A."/>
            <person name="Salih N.S."/>
            <person name="Samson R.A."/>
            <person name="Sandor E."/>
            <person name="Sanguinetti M."/>
            <person name="Schuetze T."/>
            <person name="Sepcic K."/>
            <person name="Shelest E."/>
            <person name="Sherlock G."/>
            <person name="Sophianopoulou V."/>
            <person name="Squina F.M."/>
            <person name="Sun H."/>
            <person name="Susca A."/>
            <person name="Todd R.B."/>
            <person name="Tsang A."/>
            <person name="Unkles S.E."/>
            <person name="van de Wiele N."/>
            <person name="van Rossen-Uffink D."/>
            <person name="Oliveira J.V."/>
            <person name="Vesth T.C."/>
            <person name="Visser J."/>
            <person name="Yu J.-H."/>
            <person name="Zhou M."/>
            <person name="Andersen M.R."/>
            <person name="Archer D.B."/>
            <person name="Baker S.E."/>
            <person name="Benoit I."/>
            <person name="Brakhage A.A."/>
            <person name="Braus G.H."/>
            <person name="Fischer R."/>
            <person name="Frisvad J.C."/>
            <person name="Goldman G.H."/>
            <person name="Houbraken J."/>
            <person name="Oakley B."/>
            <person name="Pocsi I."/>
            <person name="Scazzocchio C."/>
            <person name="Seiboth B."/>
            <person name="vanKuyk P.A."/>
            <person name="Wortman J."/>
            <person name="Dyer P.S."/>
            <person name="Grigoriev I.V."/>
        </authorList>
    </citation>
    <scope>NUCLEOTIDE SEQUENCE [LARGE SCALE GENOMIC DNA]</scope>
    <source>
        <strain evidence="7">DTO 134E9</strain>
    </source>
</reference>
<dbReference type="FunFam" id="3.40.50.720:FF:000924">
    <property type="entry name" value="GDP-mannose 4,6 dehydratase"/>
    <property type="match status" value="1"/>
</dbReference>
<sequence>MTQQNALITGIGGQDGSYLCELLLEEGYTVHGILRPRTTDDYVQVAVSHVLAAGKKYPNKLVLHYGDVLDPYFLLGLFREHAFDEVYHLAAQSHVGTSFKLQMYTCDVNALGTLRLLQTILTLGLEKKIKFYNACSSETFGQTKNDIQDESTPLTPVSPYAAAKAFAYWMTASARISHGLFAVNGILFNHESPRRGLDFVTRKITFGVAQIHLGLKECLTLGNLNSRRDWGHARDFMRGIYSMMKQANPDDYVLATGETRSVREFVEIAFRNVGIQLQWKGSGDKEIGVDANTGQVRVRIDPELYRPAEVGYLRGSAEKAATLLGWKAKVSLEELAKEMVEADKELIQGKPAEFWITSKL</sequence>
<accession>A0A1L9R905</accession>
<dbReference type="GO" id="GO:0008446">
    <property type="term" value="F:GDP-mannose 4,6-dehydratase activity"/>
    <property type="evidence" value="ECO:0007669"/>
    <property type="project" value="UniProtKB-EC"/>
</dbReference>
<dbReference type="AlphaFoldDB" id="A0A1L9R905"/>
<dbReference type="PANTHER" id="PTHR43715">
    <property type="entry name" value="GDP-MANNOSE 4,6-DEHYDRATASE"/>
    <property type="match status" value="1"/>
</dbReference>
<dbReference type="HAMAP" id="MF_00955">
    <property type="entry name" value="GDP_Man_dehydratase"/>
    <property type="match status" value="1"/>
</dbReference>
<feature type="domain" description="NAD(P)-binding" evidence="5">
    <location>
        <begin position="7"/>
        <end position="339"/>
    </location>
</feature>
<evidence type="ECO:0000259" key="5">
    <source>
        <dbReference type="Pfam" id="PF16363"/>
    </source>
</evidence>
<evidence type="ECO:0000313" key="7">
    <source>
        <dbReference type="Proteomes" id="UP000184383"/>
    </source>
</evidence>
<keyword evidence="7" id="KW-1185">Reference proteome</keyword>
<dbReference type="Proteomes" id="UP000184383">
    <property type="component" value="Unassembled WGS sequence"/>
</dbReference>
<dbReference type="EMBL" id="KV878216">
    <property type="protein sequence ID" value="OJJ31337.1"/>
    <property type="molecule type" value="Genomic_DNA"/>
</dbReference>
<dbReference type="InterPro" id="IPR016040">
    <property type="entry name" value="NAD(P)-bd_dom"/>
</dbReference>
<dbReference type="SUPFAM" id="SSF51735">
    <property type="entry name" value="NAD(P)-binding Rossmann-fold domains"/>
    <property type="match status" value="1"/>
</dbReference>
<protein>
    <recommendedName>
        <fullName evidence="3">GDP-mannose 4,6-dehydratase</fullName>
        <ecNumber evidence="3">4.2.1.47</ecNumber>
    </recommendedName>
</protein>
<name>A0A1L9R905_ASPWE</name>
<keyword evidence="4" id="KW-0456">Lyase</keyword>
<evidence type="ECO:0000256" key="2">
    <source>
        <dbReference type="ARBA" id="ARBA00009263"/>
    </source>
</evidence>
<dbReference type="VEuPathDB" id="FungiDB:ASPWEDRAFT_45279"/>
<dbReference type="OrthoDB" id="331544at2759"/>
<dbReference type="GeneID" id="63752337"/>
<dbReference type="InterPro" id="IPR006368">
    <property type="entry name" value="GDP_Man_deHydtase"/>
</dbReference>